<keyword evidence="1" id="KW-0732">Signal</keyword>
<keyword evidence="4" id="KW-1185">Reference proteome</keyword>
<dbReference type="Proteomes" id="UP000249819">
    <property type="component" value="Unassembled WGS sequence"/>
</dbReference>
<comment type="caution">
    <text evidence="3">The sequence shown here is derived from an EMBL/GenBank/DDBJ whole genome shotgun (WGS) entry which is preliminary data.</text>
</comment>
<name>A0A327W3Z4_9BACT</name>
<dbReference type="AlphaFoldDB" id="A0A327W3Z4"/>
<feature type="domain" description="Copper-binding protein MbnP-like" evidence="2">
    <location>
        <begin position="39"/>
        <end position="235"/>
    </location>
</feature>
<accession>A0A327W3Z4</accession>
<dbReference type="PROSITE" id="PS51257">
    <property type="entry name" value="PROKAR_LIPOPROTEIN"/>
    <property type="match status" value="1"/>
</dbReference>
<evidence type="ECO:0000313" key="3">
    <source>
        <dbReference type="EMBL" id="RAJ83383.1"/>
    </source>
</evidence>
<dbReference type="EMBL" id="QLMA01000003">
    <property type="protein sequence ID" value="RAJ83383.1"/>
    <property type="molecule type" value="Genomic_DNA"/>
</dbReference>
<dbReference type="InterPro" id="IPR046863">
    <property type="entry name" value="MbnP-like_dom"/>
</dbReference>
<protein>
    <recommendedName>
        <fullName evidence="2">Copper-binding protein MbnP-like domain-containing protein</fullName>
    </recommendedName>
</protein>
<dbReference type="RefSeq" id="WP_111592033.1">
    <property type="nucleotide sequence ID" value="NZ_QLMA01000003.1"/>
</dbReference>
<proteinExistence type="predicted"/>
<sequence>MILRIFHSRLTILLSGTLLVLASCSKTANTSLVSTPVTSVQIQFYNYVGNVPLQRNVGAYTNTAGEQYTVSKLLYYVSNFQLTDANGKTITLPQRYFLVDDATDSTKKITLDSVPAGQYTAVKWVIGVDSIRNVSGAQAGALAPENGMFWTWNSGYIMAKMEGNSPQSTTALKDFQFHIGGFKQPYNALKVITVTFPSTLTVSPDNQAKINIKADADKWFHTPNTVSIAQSSVIMAAGANAMAVAENYQQMFSVLSIAN</sequence>
<organism evidence="3 4">
    <name type="scientific">Chitinophaga dinghuensis</name>
    <dbReference type="NCBI Taxonomy" id="1539050"/>
    <lineage>
        <taxon>Bacteria</taxon>
        <taxon>Pseudomonadati</taxon>
        <taxon>Bacteroidota</taxon>
        <taxon>Chitinophagia</taxon>
        <taxon>Chitinophagales</taxon>
        <taxon>Chitinophagaceae</taxon>
        <taxon>Chitinophaga</taxon>
    </lineage>
</organism>
<feature type="chain" id="PRO_5016368635" description="Copper-binding protein MbnP-like domain-containing protein" evidence="1">
    <location>
        <begin position="29"/>
        <end position="259"/>
    </location>
</feature>
<evidence type="ECO:0000256" key="1">
    <source>
        <dbReference type="SAM" id="SignalP"/>
    </source>
</evidence>
<gene>
    <name evidence="3" type="ORF">CLV59_103350</name>
</gene>
<evidence type="ECO:0000313" key="4">
    <source>
        <dbReference type="Proteomes" id="UP000249819"/>
    </source>
</evidence>
<evidence type="ECO:0000259" key="2">
    <source>
        <dbReference type="Pfam" id="PF20243"/>
    </source>
</evidence>
<reference evidence="3 4" key="1">
    <citation type="submission" date="2018-06" db="EMBL/GenBank/DDBJ databases">
        <title>Genomic Encyclopedia of Archaeal and Bacterial Type Strains, Phase II (KMG-II): from individual species to whole genera.</title>
        <authorList>
            <person name="Goeker M."/>
        </authorList>
    </citation>
    <scope>NUCLEOTIDE SEQUENCE [LARGE SCALE GENOMIC DNA]</scope>
    <source>
        <strain evidence="3 4">DSM 29821</strain>
    </source>
</reference>
<feature type="signal peptide" evidence="1">
    <location>
        <begin position="1"/>
        <end position="28"/>
    </location>
</feature>
<dbReference type="Pfam" id="PF20243">
    <property type="entry name" value="MbnP"/>
    <property type="match status" value="1"/>
</dbReference>
<dbReference type="OrthoDB" id="1422031at2"/>